<dbReference type="EMBL" id="CAJJDO010000158">
    <property type="protein sequence ID" value="CAD8210289.1"/>
    <property type="molecule type" value="Genomic_DNA"/>
</dbReference>
<gene>
    <name evidence="1" type="ORF">PPENT_87.1.T1580101</name>
</gene>
<organism evidence="1 2">
    <name type="scientific">Paramecium pentaurelia</name>
    <dbReference type="NCBI Taxonomy" id="43138"/>
    <lineage>
        <taxon>Eukaryota</taxon>
        <taxon>Sar</taxon>
        <taxon>Alveolata</taxon>
        <taxon>Ciliophora</taxon>
        <taxon>Intramacronucleata</taxon>
        <taxon>Oligohymenophorea</taxon>
        <taxon>Peniculida</taxon>
        <taxon>Parameciidae</taxon>
        <taxon>Paramecium</taxon>
    </lineage>
</organism>
<proteinExistence type="predicted"/>
<evidence type="ECO:0000313" key="2">
    <source>
        <dbReference type="Proteomes" id="UP000689195"/>
    </source>
</evidence>
<keyword evidence="2" id="KW-1185">Reference proteome</keyword>
<dbReference type="Proteomes" id="UP000689195">
    <property type="component" value="Unassembled WGS sequence"/>
</dbReference>
<dbReference type="OrthoDB" id="298777at2759"/>
<dbReference type="PANTHER" id="PTHR33706">
    <property type="entry name" value="MORN VARIANT REPEAT PROTEIN"/>
    <property type="match status" value="1"/>
</dbReference>
<accession>A0A8S1Y975</accession>
<dbReference type="AlphaFoldDB" id="A0A8S1Y975"/>
<protein>
    <submittedName>
        <fullName evidence="1">Uncharacterized protein</fullName>
    </submittedName>
</protein>
<evidence type="ECO:0000313" key="1">
    <source>
        <dbReference type="EMBL" id="CAD8210289.1"/>
    </source>
</evidence>
<comment type="caution">
    <text evidence="1">The sequence shown here is derived from an EMBL/GenBank/DDBJ whole genome shotgun (WGS) entry which is preliminary data.</text>
</comment>
<sequence>MSLQDKQTFEQILAEYMGKLYYTSFILQSDIGKNVFIKNGEIIRMQLLDDIIKRTQYLKHLQQIQHLKWRKNESEDLENEVWSVIWNGYQLYAGGALNINGAKVGKWIELFEHFLEKSQIFYLGNYQDGIKTGKWISQFQDTSIGGGFYKENGQKDGRWTDIDHYFRDCYLITYGGRYDNGTKVGIWMVVDNTIQVDQKLENGENYMNIYWRITKFLSKESIRMGSEEDFSKLSQIMILCNLRYDKKSGGGEYNQNGLKIGYWIELDQCFNMQGLYKESIKNGIWKLQYQLKNMGGGFFDQNGGKNGFWIEIGQNFYHGEYINNIKRGQWNALLNNKLIGGGRYYENQEKVGKWIELYENYWDEAQILFTGDYLIGQKTGIWMTIFEDKIIGGGCYANNGMKHGKWIDLYHNFWEFCQITFQGSYINGIKTGIWNSYFENNIIGGGYYDENGLKQGQWIELHDNFDNNTQIKINGNYQNGRKSGSWEFINKSKIIGGGLYDENGFKHGKWTELDDDFNLSLVDPCKITYSGEYKRGQKQGKFVAVEIY</sequence>
<dbReference type="PANTHER" id="PTHR33706:SF1">
    <property type="entry name" value="TPR REPEAT PROTEIN"/>
    <property type="match status" value="1"/>
</dbReference>
<reference evidence="1" key="1">
    <citation type="submission" date="2021-01" db="EMBL/GenBank/DDBJ databases">
        <authorList>
            <consortium name="Genoscope - CEA"/>
            <person name="William W."/>
        </authorList>
    </citation>
    <scope>NUCLEOTIDE SEQUENCE</scope>
</reference>
<name>A0A8S1Y975_9CILI</name>